<evidence type="ECO:0000313" key="2">
    <source>
        <dbReference type="WBParaSite" id="Minc3s00206g07556"/>
    </source>
</evidence>
<organism evidence="1 2">
    <name type="scientific">Meloidogyne incognita</name>
    <name type="common">Southern root-knot nematode worm</name>
    <name type="synonym">Oxyuris incognita</name>
    <dbReference type="NCBI Taxonomy" id="6306"/>
    <lineage>
        <taxon>Eukaryota</taxon>
        <taxon>Metazoa</taxon>
        <taxon>Ecdysozoa</taxon>
        <taxon>Nematoda</taxon>
        <taxon>Chromadorea</taxon>
        <taxon>Rhabditida</taxon>
        <taxon>Tylenchina</taxon>
        <taxon>Tylenchomorpha</taxon>
        <taxon>Tylenchoidea</taxon>
        <taxon>Meloidogynidae</taxon>
        <taxon>Meloidogyninae</taxon>
        <taxon>Meloidogyne</taxon>
        <taxon>Meloidogyne incognita group</taxon>
    </lineage>
</organism>
<sequence length="99" mass="11644">MVYAPCLSTMQRWFRSTKKVKHEPTTNTASTLTTTLITPSPGTIATERKLLYLLAIPCLHCWKRIWKLLVDLSILRLILERTNSSLYVNFVYLWKKFLR</sequence>
<reference evidence="2" key="1">
    <citation type="submission" date="2022-11" db="UniProtKB">
        <authorList>
            <consortium name="WormBaseParasite"/>
        </authorList>
    </citation>
    <scope>IDENTIFICATION</scope>
</reference>
<accession>A0A914L3M6</accession>
<evidence type="ECO:0000313" key="1">
    <source>
        <dbReference type="Proteomes" id="UP000887563"/>
    </source>
</evidence>
<name>A0A914L3M6_MELIC</name>
<keyword evidence="1" id="KW-1185">Reference proteome</keyword>
<dbReference type="WBParaSite" id="Minc3s00206g07556">
    <property type="protein sequence ID" value="Minc3s00206g07556"/>
    <property type="gene ID" value="Minc3s00206g07556"/>
</dbReference>
<dbReference type="Proteomes" id="UP000887563">
    <property type="component" value="Unplaced"/>
</dbReference>
<protein>
    <submittedName>
        <fullName evidence="2">Candidate secreted effector</fullName>
    </submittedName>
</protein>
<proteinExistence type="predicted"/>
<dbReference type="AlphaFoldDB" id="A0A914L3M6"/>